<evidence type="ECO:0000313" key="2">
    <source>
        <dbReference type="EMBL" id="UPL15066.1"/>
    </source>
</evidence>
<evidence type="ECO:0008006" key="4">
    <source>
        <dbReference type="Google" id="ProtNLM"/>
    </source>
</evidence>
<dbReference type="Proteomes" id="UP000831963">
    <property type="component" value="Chromosome"/>
</dbReference>
<protein>
    <recommendedName>
        <fullName evidence="4">Flagellar biosynthesis protein FlhA</fullName>
    </recommendedName>
</protein>
<keyword evidence="3" id="KW-1185">Reference proteome</keyword>
<dbReference type="EMBL" id="CP078077">
    <property type="protein sequence ID" value="UPL15066.1"/>
    <property type="molecule type" value="Genomic_DNA"/>
</dbReference>
<sequence>MWTLLIILLIVWAGLAVFGFVVKGLLWLAVLGIVLFLATLVIGMLRRTAATKE</sequence>
<evidence type="ECO:0000313" key="3">
    <source>
        <dbReference type="Proteomes" id="UP000831963"/>
    </source>
</evidence>
<keyword evidence="1" id="KW-0812">Transmembrane</keyword>
<feature type="transmembrane region" description="Helical" evidence="1">
    <location>
        <begin position="26"/>
        <end position="45"/>
    </location>
</feature>
<reference evidence="2 3" key="1">
    <citation type="submission" date="2021-06" db="EMBL/GenBank/DDBJ databases">
        <title>Genome-based taxonomic framework of Microbacterium strains isolated from marine environment, the description of four new species and reclassification of four preexisting species.</title>
        <authorList>
            <person name="Lee S.D."/>
            <person name="Kim S.-M."/>
            <person name="Byeon Y.-S."/>
            <person name="Yang H.L."/>
            <person name="Kim I.S."/>
        </authorList>
    </citation>
    <scope>NUCLEOTIDE SEQUENCE [LARGE SCALE GENOMIC DNA]</scope>
    <source>
        <strain evidence="2 3">SSW1-36</strain>
    </source>
</reference>
<organism evidence="2 3">
    <name type="scientific">Microbacterium galbinum</name>
    <dbReference type="NCBI Taxonomy" id="2851646"/>
    <lineage>
        <taxon>Bacteria</taxon>
        <taxon>Bacillati</taxon>
        <taxon>Actinomycetota</taxon>
        <taxon>Actinomycetes</taxon>
        <taxon>Micrococcales</taxon>
        <taxon>Microbacteriaceae</taxon>
        <taxon>Microbacterium</taxon>
    </lineage>
</organism>
<dbReference type="RefSeq" id="WP_247623045.1">
    <property type="nucleotide sequence ID" value="NZ_CP078077.1"/>
</dbReference>
<gene>
    <name evidence="2" type="ORF">KV396_11495</name>
</gene>
<evidence type="ECO:0000256" key="1">
    <source>
        <dbReference type="SAM" id="Phobius"/>
    </source>
</evidence>
<accession>A0ABY4IT41</accession>
<keyword evidence="1" id="KW-0472">Membrane</keyword>
<proteinExistence type="predicted"/>
<name>A0ABY4IT41_9MICO</name>
<keyword evidence="1" id="KW-1133">Transmembrane helix</keyword>